<evidence type="ECO:0000313" key="2">
    <source>
        <dbReference type="EMBL" id="GFH28274.1"/>
    </source>
</evidence>
<feature type="chain" id="PRO_5025439398" evidence="1">
    <location>
        <begin position="22"/>
        <end position="91"/>
    </location>
</feature>
<comment type="caution">
    <text evidence="2">The sequence shown here is derived from an EMBL/GenBank/DDBJ whole genome shotgun (WGS) entry which is preliminary data.</text>
</comment>
<feature type="signal peptide" evidence="1">
    <location>
        <begin position="1"/>
        <end position="21"/>
    </location>
</feature>
<dbReference type="AlphaFoldDB" id="A0A6A0A7F0"/>
<accession>A0A6A0A7F0</accession>
<dbReference type="Proteomes" id="UP000485058">
    <property type="component" value="Unassembled WGS sequence"/>
</dbReference>
<keyword evidence="1" id="KW-0732">Signal</keyword>
<feature type="non-terminal residue" evidence="2">
    <location>
        <position position="91"/>
    </location>
</feature>
<proteinExistence type="predicted"/>
<organism evidence="2 3">
    <name type="scientific">Haematococcus lacustris</name>
    <name type="common">Green alga</name>
    <name type="synonym">Haematococcus pluvialis</name>
    <dbReference type="NCBI Taxonomy" id="44745"/>
    <lineage>
        <taxon>Eukaryota</taxon>
        <taxon>Viridiplantae</taxon>
        <taxon>Chlorophyta</taxon>
        <taxon>core chlorophytes</taxon>
        <taxon>Chlorophyceae</taxon>
        <taxon>CS clade</taxon>
        <taxon>Chlamydomonadales</taxon>
        <taxon>Haematococcaceae</taxon>
        <taxon>Haematococcus</taxon>
    </lineage>
</organism>
<keyword evidence="3" id="KW-1185">Reference proteome</keyword>
<name>A0A6A0A7F0_HAELA</name>
<protein>
    <submittedName>
        <fullName evidence="2">Uncharacterized protein</fullName>
    </submittedName>
</protein>
<feature type="non-terminal residue" evidence="2">
    <location>
        <position position="1"/>
    </location>
</feature>
<evidence type="ECO:0000256" key="1">
    <source>
        <dbReference type="SAM" id="SignalP"/>
    </source>
</evidence>
<reference evidence="2 3" key="1">
    <citation type="submission" date="2020-02" db="EMBL/GenBank/DDBJ databases">
        <title>Draft genome sequence of Haematococcus lacustris strain NIES-144.</title>
        <authorList>
            <person name="Morimoto D."/>
            <person name="Nakagawa S."/>
            <person name="Yoshida T."/>
            <person name="Sawayama S."/>
        </authorList>
    </citation>
    <scope>NUCLEOTIDE SEQUENCE [LARGE SCALE GENOMIC DNA]</scope>
    <source>
        <strain evidence="2 3">NIES-144</strain>
    </source>
</reference>
<gene>
    <name evidence="2" type="ORF">HaLaN_26744</name>
</gene>
<evidence type="ECO:0000313" key="3">
    <source>
        <dbReference type="Proteomes" id="UP000485058"/>
    </source>
</evidence>
<dbReference type="EMBL" id="BLLF01003813">
    <property type="protein sequence ID" value="GFH28274.1"/>
    <property type="molecule type" value="Genomic_DNA"/>
</dbReference>
<sequence>MEFLSRRVMVAGLIVSAGVSAAPESVFLSYSKQCCSSDSMRSASAVMHVDPREQHPCLQSVRNGELVVLPGSVFERLLPWHQADVRSALAL</sequence>